<keyword evidence="2" id="KW-1185">Reference proteome</keyword>
<evidence type="ECO:0000313" key="1">
    <source>
        <dbReference type="EMBL" id="CAG8547352.1"/>
    </source>
</evidence>
<dbReference type="EMBL" id="CAJVPP010001303">
    <property type="protein sequence ID" value="CAG8547352.1"/>
    <property type="molecule type" value="Genomic_DNA"/>
</dbReference>
<accession>A0A9N9AWK9</accession>
<evidence type="ECO:0000313" key="2">
    <source>
        <dbReference type="Proteomes" id="UP000789375"/>
    </source>
</evidence>
<dbReference type="AlphaFoldDB" id="A0A9N9AWK9"/>
<sequence>MDFGHRVMSLILPGIYTETWLDSDLDTTANSGQIPEFFFIG</sequence>
<protein>
    <submittedName>
        <fullName evidence="1">9355_t:CDS:1</fullName>
    </submittedName>
</protein>
<comment type="caution">
    <text evidence="1">The sequence shown here is derived from an EMBL/GenBank/DDBJ whole genome shotgun (WGS) entry which is preliminary data.</text>
</comment>
<organism evidence="1 2">
    <name type="scientific">Funneliformis mosseae</name>
    <name type="common">Endomycorrhizal fungus</name>
    <name type="synonym">Glomus mosseae</name>
    <dbReference type="NCBI Taxonomy" id="27381"/>
    <lineage>
        <taxon>Eukaryota</taxon>
        <taxon>Fungi</taxon>
        <taxon>Fungi incertae sedis</taxon>
        <taxon>Mucoromycota</taxon>
        <taxon>Glomeromycotina</taxon>
        <taxon>Glomeromycetes</taxon>
        <taxon>Glomerales</taxon>
        <taxon>Glomeraceae</taxon>
        <taxon>Funneliformis</taxon>
    </lineage>
</organism>
<dbReference type="Proteomes" id="UP000789375">
    <property type="component" value="Unassembled WGS sequence"/>
</dbReference>
<feature type="non-terminal residue" evidence="1">
    <location>
        <position position="41"/>
    </location>
</feature>
<proteinExistence type="predicted"/>
<gene>
    <name evidence="1" type="ORF">FMOSSE_LOCUS6287</name>
</gene>
<name>A0A9N9AWK9_FUNMO</name>
<reference evidence="1" key="1">
    <citation type="submission" date="2021-06" db="EMBL/GenBank/DDBJ databases">
        <authorList>
            <person name="Kallberg Y."/>
            <person name="Tangrot J."/>
            <person name="Rosling A."/>
        </authorList>
    </citation>
    <scope>NUCLEOTIDE SEQUENCE</scope>
    <source>
        <strain evidence="1">87-6 pot B 2015</strain>
    </source>
</reference>